<dbReference type="PROSITE" id="PS50122">
    <property type="entry name" value="CHEB"/>
    <property type="match status" value="1"/>
</dbReference>
<evidence type="ECO:0000256" key="1">
    <source>
        <dbReference type="ARBA" id="ARBA00022801"/>
    </source>
</evidence>
<dbReference type="Pfam" id="PF01339">
    <property type="entry name" value="CheB_methylest"/>
    <property type="match status" value="1"/>
</dbReference>
<evidence type="ECO:0000256" key="2">
    <source>
        <dbReference type="ARBA" id="ARBA00039140"/>
    </source>
</evidence>
<sequence>MAFIVILHLSPDFDSQLGPILQTVTSLPIRQVNDRLKMEPGSVYVISPNGHLVMEDGHRAVLPNTTQEKRRALVVDIFFRTLADLHGPRAVGVVLSGTGTDGSMGLKRIKENGGARLLPPT</sequence>
<organism evidence="6 7">
    <name type="scientific">Spirosoma radiotolerans</name>
    <dbReference type="NCBI Taxonomy" id="1379870"/>
    <lineage>
        <taxon>Bacteria</taxon>
        <taxon>Pseudomonadati</taxon>
        <taxon>Bacteroidota</taxon>
        <taxon>Cytophagia</taxon>
        <taxon>Cytophagales</taxon>
        <taxon>Cytophagaceae</taxon>
        <taxon>Spirosoma</taxon>
    </lineage>
</organism>
<accession>A0A0E3ZXK4</accession>
<dbReference type="GO" id="GO:0006935">
    <property type="term" value="P:chemotaxis"/>
    <property type="evidence" value="ECO:0007669"/>
    <property type="project" value="InterPro"/>
</dbReference>
<dbReference type="PATRIC" id="fig|1379870.5.peg.4735"/>
<protein>
    <recommendedName>
        <fullName evidence="2">protein-glutamate methylesterase</fullName>
        <ecNumber evidence="2">3.1.1.61</ecNumber>
    </recommendedName>
</protein>
<keyword evidence="7" id="KW-1185">Reference proteome</keyword>
<dbReference type="HOGENOM" id="CLU_2036581_0_0_10"/>
<dbReference type="GO" id="GO:0008984">
    <property type="term" value="F:protein-glutamate methylesterase activity"/>
    <property type="evidence" value="ECO:0007669"/>
    <property type="project" value="UniProtKB-EC"/>
</dbReference>
<dbReference type="GO" id="GO:0000156">
    <property type="term" value="F:phosphorelay response regulator activity"/>
    <property type="evidence" value="ECO:0007669"/>
    <property type="project" value="InterPro"/>
</dbReference>
<dbReference type="PANTHER" id="PTHR42872:SF6">
    <property type="entry name" value="PROTEIN-GLUTAMATE METHYLESTERASE_PROTEIN-GLUTAMINE GLUTAMINASE"/>
    <property type="match status" value="1"/>
</dbReference>
<dbReference type="Proteomes" id="UP000033054">
    <property type="component" value="Chromosome"/>
</dbReference>
<dbReference type="PANTHER" id="PTHR42872">
    <property type="entry name" value="PROTEIN-GLUTAMATE METHYLESTERASE/PROTEIN-GLUTAMINE GLUTAMINASE"/>
    <property type="match status" value="1"/>
</dbReference>
<dbReference type="GO" id="GO:0005737">
    <property type="term" value="C:cytoplasm"/>
    <property type="evidence" value="ECO:0007669"/>
    <property type="project" value="InterPro"/>
</dbReference>
<dbReference type="Gene3D" id="3.40.50.180">
    <property type="entry name" value="Methylesterase CheB, C-terminal domain"/>
    <property type="match status" value="1"/>
</dbReference>
<dbReference type="STRING" id="1379870.SD10_21885"/>
<keyword evidence="1" id="KW-0378">Hydrolase</keyword>
<proteinExistence type="predicted"/>
<feature type="domain" description="CheB-type methylesterase" evidence="5">
    <location>
        <begin position="1"/>
        <end position="121"/>
    </location>
</feature>
<dbReference type="EMBL" id="CP010429">
    <property type="protein sequence ID" value="AKD57148.1"/>
    <property type="molecule type" value="Genomic_DNA"/>
</dbReference>
<reference evidence="6 7" key="1">
    <citation type="journal article" date="2014" name="Curr. Microbiol.">
        <title>Spirosoma radiotolerans sp. nov., a gamma-radiation-resistant bacterium isolated from gamma ray-irradiated soil.</title>
        <authorList>
            <person name="Lee J.J."/>
            <person name="Srinivasan S."/>
            <person name="Lim S."/>
            <person name="Joe M."/>
            <person name="Im S."/>
            <person name="Bae S.I."/>
            <person name="Park K.R."/>
            <person name="Han J.H."/>
            <person name="Park S.H."/>
            <person name="Joo B.M."/>
            <person name="Park S.J."/>
            <person name="Kim M.K."/>
        </authorList>
    </citation>
    <scope>NUCLEOTIDE SEQUENCE [LARGE SCALE GENOMIC DNA]</scope>
    <source>
        <strain evidence="6 7">DG5A</strain>
    </source>
</reference>
<dbReference type="EC" id="3.1.1.61" evidence="2"/>
<dbReference type="RefSeq" id="WP_046576749.1">
    <property type="nucleotide sequence ID" value="NZ_CP010429.1"/>
</dbReference>
<name>A0A0E3ZXK4_9BACT</name>
<dbReference type="KEGG" id="srd:SD10_21885"/>
<comment type="catalytic activity">
    <reaction evidence="3">
        <text>[protein]-L-glutamate 5-O-methyl ester + H2O = L-glutamyl-[protein] + methanol + H(+)</text>
        <dbReference type="Rhea" id="RHEA:23236"/>
        <dbReference type="Rhea" id="RHEA-COMP:10208"/>
        <dbReference type="Rhea" id="RHEA-COMP:10311"/>
        <dbReference type="ChEBI" id="CHEBI:15377"/>
        <dbReference type="ChEBI" id="CHEBI:15378"/>
        <dbReference type="ChEBI" id="CHEBI:17790"/>
        <dbReference type="ChEBI" id="CHEBI:29973"/>
        <dbReference type="ChEBI" id="CHEBI:82795"/>
        <dbReference type="EC" id="3.1.1.61"/>
    </reaction>
</comment>
<comment type="caution">
    <text evidence="4">Lacks conserved residue(s) required for the propagation of feature annotation.</text>
</comment>
<evidence type="ECO:0000313" key="7">
    <source>
        <dbReference type="Proteomes" id="UP000033054"/>
    </source>
</evidence>
<evidence type="ECO:0000256" key="3">
    <source>
        <dbReference type="ARBA" id="ARBA00048267"/>
    </source>
</evidence>
<gene>
    <name evidence="6" type="ORF">SD10_21885</name>
</gene>
<evidence type="ECO:0000259" key="5">
    <source>
        <dbReference type="PROSITE" id="PS50122"/>
    </source>
</evidence>
<evidence type="ECO:0000313" key="6">
    <source>
        <dbReference type="EMBL" id="AKD57148.1"/>
    </source>
</evidence>
<evidence type="ECO:0000256" key="4">
    <source>
        <dbReference type="PROSITE-ProRule" id="PRU00050"/>
    </source>
</evidence>
<dbReference type="InterPro" id="IPR000673">
    <property type="entry name" value="Sig_transdc_resp-reg_Me-estase"/>
</dbReference>
<dbReference type="OrthoDB" id="649924at2"/>
<dbReference type="InterPro" id="IPR035909">
    <property type="entry name" value="CheB_C"/>
</dbReference>
<dbReference type="AlphaFoldDB" id="A0A0E3ZXK4"/>
<dbReference type="SUPFAM" id="SSF52738">
    <property type="entry name" value="Methylesterase CheB, C-terminal domain"/>
    <property type="match status" value="1"/>
</dbReference>